<dbReference type="AlphaFoldDB" id="A0A5B7YBP2"/>
<keyword evidence="1" id="KW-0808">Transferase</keyword>
<dbReference type="KEGG" id="salk:FBQ74_05245"/>
<dbReference type="OrthoDB" id="9777890at2"/>
<proteinExistence type="predicted"/>
<organism evidence="1 2">
    <name type="scientific">Salinimonas iocasae</name>
    <dbReference type="NCBI Taxonomy" id="2572577"/>
    <lineage>
        <taxon>Bacteria</taxon>
        <taxon>Pseudomonadati</taxon>
        <taxon>Pseudomonadota</taxon>
        <taxon>Gammaproteobacteria</taxon>
        <taxon>Alteromonadales</taxon>
        <taxon>Alteromonadaceae</taxon>
        <taxon>Alteromonas/Salinimonas group</taxon>
        <taxon>Salinimonas</taxon>
    </lineage>
</organism>
<accession>A0A5B7YBP2</accession>
<dbReference type="EMBL" id="CP039852">
    <property type="protein sequence ID" value="QCZ92930.1"/>
    <property type="molecule type" value="Genomic_DNA"/>
</dbReference>
<name>A0A5B7YBP2_9ALTE</name>
<protein>
    <submittedName>
        <fullName evidence="1">Sulfotransferase</fullName>
    </submittedName>
</protein>
<keyword evidence="2" id="KW-1185">Reference proteome</keyword>
<evidence type="ECO:0000313" key="1">
    <source>
        <dbReference type="EMBL" id="QCZ92930.1"/>
    </source>
</evidence>
<dbReference type="Proteomes" id="UP000304912">
    <property type="component" value="Chromosome"/>
</dbReference>
<dbReference type="Gene3D" id="3.40.50.300">
    <property type="entry name" value="P-loop containing nucleotide triphosphate hydrolases"/>
    <property type="match status" value="1"/>
</dbReference>
<dbReference type="RefSeq" id="WP_139755678.1">
    <property type="nucleotide sequence ID" value="NZ_CP039852.1"/>
</dbReference>
<evidence type="ECO:0000313" key="2">
    <source>
        <dbReference type="Proteomes" id="UP000304912"/>
    </source>
</evidence>
<dbReference type="GO" id="GO:0016740">
    <property type="term" value="F:transferase activity"/>
    <property type="evidence" value="ECO:0007669"/>
    <property type="project" value="UniProtKB-KW"/>
</dbReference>
<reference evidence="1 2" key="1">
    <citation type="submission" date="2019-04" db="EMBL/GenBank/DDBJ databases">
        <title>Salinimonas iocasae sp. nov., a halophilic bacterium isolated from the outer tube casing of tubeworms in Okinawa Trough.</title>
        <authorList>
            <person name="Zhang H."/>
            <person name="Wang H."/>
            <person name="Li C."/>
        </authorList>
    </citation>
    <scope>NUCLEOTIDE SEQUENCE [LARGE SCALE GENOMIC DNA]</scope>
    <source>
        <strain evidence="1 2">KX18D6</strain>
    </source>
</reference>
<dbReference type="InterPro" id="IPR027417">
    <property type="entry name" value="P-loop_NTPase"/>
</dbReference>
<gene>
    <name evidence="1" type="ORF">FBQ74_05245</name>
</gene>
<sequence>MEFQLLIKKDITPIFVVGSARSGTTMIGKLLFSSEDCYKYTAETLLLTVCRKRYGDIFQPGSSKAEFLSDWFRSRQFRRANLDKDEFLSLFEKSNSPEFR</sequence>